<dbReference type="EMBL" id="CAJJDP010000043">
    <property type="protein sequence ID" value="CAD8163141.1"/>
    <property type="molecule type" value="Genomic_DNA"/>
</dbReference>
<sequence length="143" mass="16973">MGKAKPSVSDLPHSSYYYLLEKDKCRWIGVKEITSDWQYGSIQHHDKSKTVNLPKYPFVYGLKNKPPTPFGKVIKMNYGNEAAGFIENIYRMRSQRIPKKQIIQNNKSYSLRLEHNTKNKEEENKKFKIKRFLDNKIENIYQL</sequence>
<keyword evidence="2" id="KW-1185">Reference proteome</keyword>
<evidence type="ECO:0000313" key="2">
    <source>
        <dbReference type="Proteomes" id="UP000683925"/>
    </source>
</evidence>
<dbReference type="Proteomes" id="UP000683925">
    <property type="component" value="Unassembled WGS sequence"/>
</dbReference>
<evidence type="ECO:0000313" key="1">
    <source>
        <dbReference type="EMBL" id="CAD8163141.1"/>
    </source>
</evidence>
<dbReference type="AlphaFoldDB" id="A0A8S1UD28"/>
<comment type="caution">
    <text evidence="1">The sequence shown here is derived from an EMBL/GenBank/DDBJ whole genome shotgun (WGS) entry which is preliminary data.</text>
</comment>
<proteinExistence type="predicted"/>
<organism evidence="1 2">
    <name type="scientific">Paramecium octaurelia</name>
    <dbReference type="NCBI Taxonomy" id="43137"/>
    <lineage>
        <taxon>Eukaryota</taxon>
        <taxon>Sar</taxon>
        <taxon>Alveolata</taxon>
        <taxon>Ciliophora</taxon>
        <taxon>Intramacronucleata</taxon>
        <taxon>Oligohymenophorea</taxon>
        <taxon>Peniculida</taxon>
        <taxon>Parameciidae</taxon>
        <taxon>Paramecium</taxon>
    </lineage>
</organism>
<accession>A0A8S1UD28</accession>
<gene>
    <name evidence="1" type="ORF">POCTA_138.1.T0430013</name>
</gene>
<name>A0A8S1UD28_PAROT</name>
<reference evidence="1" key="1">
    <citation type="submission" date="2021-01" db="EMBL/GenBank/DDBJ databases">
        <authorList>
            <consortium name="Genoscope - CEA"/>
            <person name="William W."/>
        </authorList>
    </citation>
    <scope>NUCLEOTIDE SEQUENCE</scope>
</reference>
<protein>
    <submittedName>
        <fullName evidence="1">Uncharacterized protein</fullName>
    </submittedName>
</protein>